<evidence type="ECO:0000313" key="2">
    <source>
        <dbReference type="EMBL" id="CAB4652882.1"/>
    </source>
</evidence>
<protein>
    <submittedName>
        <fullName evidence="2">Unannotated protein</fullName>
    </submittedName>
</protein>
<dbReference type="AlphaFoldDB" id="A0A6J6KTN2"/>
<dbReference type="EMBL" id="CAEZWE010000030">
    <property type="protein sequence ID" value="CAB4652882.1"/>
    <property type="molecule type" value="Genomic_DNA"/>
</dbReference>
<proteinExistence type="inferred from homology"/>
<organism evidence="2">
    <name type="scientific">freshwater metagenome</name>
    <dbReference type="NCBI Taxonomy" id="449393"/>
    <lineage>
        <taxon>unclassified sequences</taxon>
        <taxon>metagenomes</taxon>
        <taxon>ecological metagenomes</taxon>
    </lineage>
</organism>
<gene>
    <name evidence="2" type="ORF">UFOPK2169_00887</name>
</gene>
<evidence type="ECO:0000256" key="1">
    <source>
        <dbReference type="ARBA" id="ARBA00009981"/>
    </source>
</evidence>
<accession>A0A6J6KTN2</accession>
<dbReference type="NCBIfam" id="TIGR01552">
    <property type="entry name" value="phd_fam"/>
    <property type="match status" value="1"/>
</dbReference>
<sequence length="111" mass="12004">MAPCRIELCTPVYTDDRVSRMATIGIRELRTALASYVKRAHTGERLVITVDGVPVAQLGALSGDYTGISVADLIARGALVAPRRRGDFVLDEPLLLTTGTRVDRALAQVRL</sequence>
<reference evidence="2" key="1">
    <citation type="submission" date="2020-05" db="EMBL/GenBank/DDBJ databases">
        <authorList>
            <person name="Chiriac C."/>
            <person name="Salcher M."/>
            <person name="Ghai R."/>
            <person name="Kavagutti S V."/>
        </authorList>
    </citation>
    <scope>NUCLEOTIDE SEQUENCE</scope>
</reference>
<comment type="similarity">
    <text evidence="1">Belongs to the phD/YefM antitoxin family.</text>
</comment>
<dbReference type="InterPro" id="IPR036165">
    <property type="entry name" value="YefM-like_sf"/>
</dbReference>
<name>A0A6J6KTN2_9ZZZZ</name>
<dbReference type="SUPFAM" id="SSF143120">
    <property type="entry name" value="YefM-like"/>
    <property type="match status" value="1"/>
</dbReference>
<dbReference type="Gene3D" id="3.40.1620.10">
    <property type="entry name" value="YefM-like domain"/>
    <property type="match status" value="1"/>
</dbReference>